<dbReference type="AlphaFoldDB" id="A0A0D3IDY5"/>
<dbReference type="CDD" id="cd02042">
    <property type="entry name" value="ParAB_family"/>
    <property type="match status" value="1"/>
</dbReference>
<dbReference type="HOGENOM" id="CLU_587182_0_0_1"/>
<dbReference type="EnsemblProtists" id="EOD09470">
    <property type="protein sequence ID" value="EOD09470"/>
    <property type="gene ID" value="EMIHUDRAFT_197918"/>
</dbReference>
<evidence type="ECO:0000313" key="3">
    <source>
        <dbReference type="EnsemblProtists" id="EOD09470"/>
    </source>
</evidence>
<dbReference type="InterPro" id="IPR025669">
    <property type="entry name" value="AAA_dom"/>
</dbReference>
<feature type="region of interest" description="Disordered" evidence="1">
    <location>
        <begin position="102"/>
        <end position="125"/>
    </location>
</feature>
<dbReference type="KEGG" id="ehx:EMIHUDRAFT_197918"/>
<evidence type="ECO:0000313" key="4">
    <source>
        <dbReference type="Proteomes" id="UP000013827"/>
    </source>
</evidence>
<accession>A0A0D3IDY5</accession>
<organism evidence="3 4">
    <name type="scientific">Emiliania huxleyi (strain CCMP1516)</name>
    <dbReference type="NCBI Taxonomy" id="280463"/>
    <lineage>
        <taxon>Eukaryota</taxon>
        <taxon>Haptista</taxon>
        <taxon>Haptophyta</taxon>
        <taxon>Prymnesiophyceae</taxon>
        <taxon>Isochrysidales</taxon>
        <taxon>Noelaerhabdaceae</taxon>
        <taxon>Emiliania</taxon>
    </lineage>
</organism>
<evidence type="ECO:0000256" key="1">
    <source>
        <dbReference type="SAM" id="MobiDB-lite"/>
    </source>
</evidence>
<proteinExistence type="predicted"/>
<dbReference type="SUPFAM" id="SSF52540">
    <property type="entry name" value="P-loop containing nucleoside triphosphate hydrolases"/>
    <property type="match status" value="1"/>
</dbReference>
<feature type="domain" description="AAA" evidence="2">
    <location>
        <begin position="54"/>
        <end position="99"/>
    </location>
</feature>
<dbReference type="eggNOG" id="ENOG502S7P2">
    <property type="taxonomic scope" value="Eukaryota"/>
</dbReference>
<dbReference type="Proteomes" id="UP000013827">
    <property type="component" value="Unassembled WGS sequence"/>
</dbReference>
<evidence type="ECO:0000259" key="2">
    <source>
        <dbReference type="Pfam" id="PF13614"/>
    </source>
</evidence>
<reference evidence="3" key="2">
    <citation type="submission" date="2024-10" db="UniProtKB">
        <authorList>
            <consortium name="EnsemblProtists"/>
        </authorList>
    </citation>
    <scope>IDENTIFICATION</scope>
</reference>
<dbReference type="Gene3D" id="3.40.50.300">
    <property type="entry name" value="P-loop containing nucleotide triphosphate hydrolases"/>
    <property type="match status" value="1"/>
</dbReference>
<dbReference type="PaxDb" id="2903-EOD09470"/>
<dbReference type="PANTHER" id="PTHR13696:SF99">
    <property type="entry name" value="COBYRINIC ACID AC-DIAMIDE SYNTHASE"/>
    <property type="match status" value="1"/>
</dbReference>
<dbReference type="Pfam" id="PF13614">
    <property type="entry name" value="AAA_31"/>
    <property type="match status" value="2"/>
</dbReference>
<dbReference type="InterPro" id="IPR050678">
    <property type="entry name" value="DNA_Partitioning_ATPase"/>
</dbReference>
<dbReference type="GeneID" id="17255585"/>
<name>A0A0D3IDY5_EMIH1</name>
<dbReference type="InterPro" id="IPR027417">
    <property type="entry name" value="P-loop_NTPase"/>
</dbReference>
<protein>
    <recommendedName>
        <fullName evidence="2">AAA domain-containing protein</fullName>
    </recommendedName>
</protein>
<keyword evidence="4" id="KW-1185">Reference proteome</keyword>
<sequence length="466" mass="50990">MNNVELDHKFIFTAPSNKLDKIETKRKGLVNQGRAVPPAEAPTLTSFLTTTKKTKIIAMYNFKGGVGKTTLAVNTAAALAQDGKRVLMVDADAQTNLTSFLMPPVTSTGDDEDSSGPAPANGQALFDKSDRVKAKAINDAPDVRMFDKSIFTINSIDDIHQALAGPFQENDAALTPPEKYFQPLPDTFGDRLLLIPGSPHLFDYDGDISKSANGSDEIMKHTAFGNLMRMAAYATDADYVIIDLGPSSSYLNKVILMSCDYILPPMFPDFFSLSSLHSLLHVMLPSTISVLKELKKKRDDKYDVAADKALSKIKAFGYTYTDKKGPTVLPFLVTNYRKKGSAVVGAPFSPQTSSPAQVDPSEDTFGPEWVTNGPGKFIASMRELVKNFQTKTDLKPAKDVKELLKADADGEMIIPILRSLPKLMAESQETGVPAVTMTRDWWVNTVKPQMDWCATGSRNRSRTISS</sequence>
<reference evidence="4" key="1">
    <citation type="journal article" date="2013" name="Nature">
        <title>Pan genome of the phytoplankton Emiliania underpins its global distribution.</title>
        <authorList>
            <person name="Read B.A."/>
            <person name="Kegel J."/>
            <person name="Klute M.J."/>
            <person name="Kuo A."/>
            <person name="Lefebvre S.C."/>
            <person name="Maumus F."/>
            <person name="Mayer C."/>
            <person name="Miller J."/>
            <person name="Monier A."/>
            <person name="Salamov A."/>
            <person name="Young J."/>
            <person name="Aguilar M."/>
            <person name="Claverie J.M."/>
            <person name="Frickenhaus S."/>
            <person name="Gonzalez K."/>
            <person name="Herman E.K."/>
            <person name="Lin Y.C."/>
            <person name="Napier J."/>
            <person name="Ogata H."/>
            <person name="Sarno A.F."/>
            <person name="Shmutz J."/>
            <person name="Schroeder D."/>
            <person name="de Vargas C."/>
            <person name="Verret F."/>
            <person name="von Dassow P."/>
            <person name="Valentin K."/>
            <person name="Van de Peer Y."/>
            <person name="Wheeler G."/>
            <person name="Dacks J.B."/>
            <person name="Delwiche C.F."/>
            <person name="Dyhrman S.T."/>
            <person name="Glockner G."/>
            <person name="John U."/>
            <person name="Richards T."/>
            <person name="Worden A.Z."/>
            <person name="Zhang X."/>
            <person name="Grigoriev I.V."/>
            <person name="Allen A.E."/>
            <person name="Bidle K."/>
            <person name="Borodovsky M."/>
            <person name="Bowler C."/>
            <person name="Brownlee C."/>
            <person name="Cock J.M."/>
            <person name="Elias M."/>
            <person name="Gladyshev V.N."/>
            <person name="Groth M."/>
            <person name="Guda C."/>
            <person name="Hadaegh A."/>
            <person name="Iglesias-Rodriguez M.D."/>
            <person name="Jenkins J."/>
            <person name="Jones B.M."/>
            <person name="Lawson T."/>
            <person name="Leese F."/>
            <person name="Lindquist E."/>
            <person name="Lobanov A."/>
            <person name="Lomsadze A."/>
            <person name="Malik S.B."/>
            <person name="Marsh M.E."/>
            <person name="Mackinder L."/>
            <person name="Mock T."/>
            <person name="Mueller-Roeber B."/>
            <person name="Pagarete A."/>
            <person name="Parker M."/>
            <person name="Probert I."/>
            <person name="Quesneville H."/>
            <person name="Raines C."/>
            <person name="Rensing S.A."/>
            <person name="Riano-Pachon D.M."/>
            <person name="Richier S."/>
            <person name="Rokitta S."/>
            <person name="Shiraiwa Y."/>
            <person name="Soanes D.M."/>
            <person name="van der Giezen M."/>
            <person name="Wahlund T.M."/>
            <person name="Williams B."/>
            <person name="Wilson W."/>
            <person name="Wolfe G."/>
            <person name="Wurch L.L."/>
        </authorList>
    </citation>
    <scope>NUCLEOTIDE SEQUENCE</scope>
</reference>
<dbReference type="PANTHER" id="PTHR13696">
    <property type="entry name" value="P-LOOP CONTAINING NUCLEOSIDE TRIPHOSPHATE HYDROLASE"/>
    <property type="match status" value="1"/>
</dbReference>
<dbReference type="RefSeq" id="XP_005761899.1">
    <property type="nucleotide sequence ID" value="XM_005761842.1"/>
</dbReference>
<feature type="domain" description="AAA" evidence="2">
    <location>
        <begin position="194"/>
        <end position="283"/>
    </location>
</feature>